<dbReference type="SUPFAM" id="SSF56281">
    <property type="entry name" value="Metallo-hydrolase/oxidoreductase"/>
    <property type="match status" value="1"/>
</dbReference>
<evidence type="ECO:0000256" key="1">
    <source>
        <dbReference type="ARBA" id="ARBA00022801"/>
    </source>
</evidence>
<feature type="domain" description="Metallo-beta-lactamase" evidence="4">
    <location>
        <begin position="299"/>
        <end position="505"/>
    </location>
</feature>
<dbReference type="Proteomes" id="UP001501074">
    <property type="component" value="Unassembled WGS sequence"/>
</dbReference>
<keyword evidence="7" id="KW-1185">Reference proteome</keyword>
<keyword evidence="2" id="KW-0175">Coiled coil</keyword>
<dbReference type="SMART" id="SM01027">
    <property type="entry name" value="Beta-Casp"/>
    <property type="match status" value="1"/>
</dbReference>
<dbReference type="SMART" id="SM00849">
    <property type="entry name" value="Lactamase_B"/>
    <property type="match status" value="1"/>
</dbReference>
<proteinExistence type="predicted"/>
<feature type="compositionally biased region" description="Basic and acidic residues" evidence="3">
    <location>
        <begin position="114"/>
        <end position="125"/>
    </location>
</feature>
<dbReference type="CDD" id="cd16295">
    <property type="entry name" value="TTHA0252-CPSF-like_MBL-fold"/>
    <property type="match status" value="1"/>
</dbReference>
<sequence>MTSTPGQVLTDIIAAVADIVLNTEANRDRRVDRKAFVQENRRNLLRLVAGSHDVRVSLATRFGAVATAHRLLEELLDADAATSDRAAGILGEDRSALLPRHQATSPTPSGEASSADRGDAATEKTIVRLRRDNALMRAKRDEANGRLDNARKEIADWRRRHTSLAQDLDEATTESEGLRTELVAERERWQTLHNDPSRAAETLVGALRSAVGPAPETDLREQDRMATVTEELVTADHPKVTENLPEPVLLALKAAGIGISEFLGIVEAIASPPVTAPLLLDTHEREVTVTPLGGGTEIGGSCILVEAGQARLLVDCGSRPGQPLSRCAPPHLEAALHEHLDAVVITHAHNDHAGYVPALVAQYPHLRILCTAETAALLPTMWNDSVKVFERTITDALRRGDADALNEVAPYRSAQVKAAVQRLEVTPVGRVVEITDGVSAELFPAGHILGAAGVVVTAGPSRVTITGDVSHPSQDQASVGGISIPASARGCDLLLIESTYCRPGGRPRTLEVERFLATVYDTVNGDGRVLVPAFALGRAQEVVLTLRTAFPGMPILVDGLARSVSRIYEQQTVGRDNPLTIFGDGVQEVAPRERRELNASMRRGVIVATSGMMAPGSPAATWAEWILPDPRSALLISGYQDAESAGAELIRLAEQNSATFDLGGQRIDVRANVAKFALSAHADRKGLGQIVTEVGPRQTMLVHGLRSSQREFADHLRLRSFQVVPTGRAQIRSR</sequence>
<keyword evidence="1" id="KW-0378">Hydrolase</keyword>
<name>A0ABP6ZWR7_9ACTN</name>
<dbReference type="Gene3D" id="3.60.15.10">
    <property type="entry name" value="Ribonuclease Z/Hydroxyacylglutathione hydrolase-like"/>
    <property type="match status" value="1"/>
</dbReference>
<evidence type="ECO:0000313" key="7">
    <source>
        <dbReference type="Proteomes" id="UP001501074"/>
    </source>
</evidence>
<evidence type="ECO:0000259" key="5">
    <source>
        <dbReference type="SMART" id="SM01027"/>
    </source>
</evidence>
<evidence type="ECO:0000313" key="6">
    <source>
        <dbReference type="EMBL" id="GAA3621621.1"/>
    </source>
</evidence>
<feature type="domain" description="Beta-Casp" evidence="5">
    <location>
        <begin position="539"/>
        <end position="649"/>
    </location>
</feature>
<dbReference type="Pfam" id="PF10996">
    <property type="entry name" value="Beta-Casp"/>
    <property type="match status" value="1"/>
</dbReference>
<dbReference type="InterPro" id="IPR036866">
    <property type="entry name" value="RibonucZ/Hydroxyglut_hydro"/>
</dbReference>
<protein>
    <submittedName>
        <fullName evidence="6">Uncharacterized protein</fullName>
    </submittedName>
</protein>
<feature type="compositionally biased region" description="Polar residues" evidence="3">
    <location>
        <begin position="102"/>
        <end position="112"/>
    </location>
</feature>
<evidence type="ECO:0000256" key="3">
    <source>
        <dbReference type="SAM" id="MobiDB-lite"/>
    </source>
</evidence>
<dbReference type="InterPro" id="IPR022712">
    <property type="entry name" value="Beta_Casp"/>
</dbReference>
<dbReference type="Pfam" id="PF07521">
    <property type="entry name" value="RMMBL"/>
    <property type="match status" value="1"/>
</dbReference>
<dbReference type="PANTHER" id="PTHR11203">
    <property type="entry name" value="CLEAVAGE AND POLYADENYLATION SPECIFICITY FACTOR FAMILY MEMBER"/>
    <property type="match status" value="1"/>
</dbReference>
<dbReference type="RefSeq" id="WP_231487056.1">
    <property type="nucleotide sequence ID" value="NZ_BAAAZO010000008.1"/>
</dbReference>
<feature type="coiled-coil region" evidence="2">
    <location>
        <begin position="133"/>
        <end position="188"/>
    </location>
</feature>
<reference evidence="7" key="1">
    <citation type="journal article" date="2019" name="Int. J. Syst. Evol. Microbiol.">
        <title>The Global Catalogue of Microorganisms (GCM) 10K type strain sequencing project: providing services to taxonomists for standard genome sequencing and annotation.</title>
        <authorList>
            <consortium name="The Broad Institute Genomics Platform"/>
            <consortium name="The Broad Institute Genome Sequencing Center for Infectious Disease"/>
            <person name="Wu L."/>
            <person name="Ma J."/>
        </authorList>
    </citation>
    <scope>NUCLEOTIDE SEQUENCE [LARGE SCALE GENOMIC DNA]</scope>
    <source>
        <strain evidence="7">JCM 16902</strain>
    </source>
</reference>
<accession>A0ABP6ZWR7</accession>
<dbReference type="EMBL" id="BAAAZO010000008">
    <property type="protein sequence ID" value="GAA3621621.1"/>
    <property type="molecule type" value="Genomic_DNA"/>
</dbReference>
<gene>
    <name evidence="6" type="ORF">GCM10022223_43140</name>
</gene>
<evidence type="ECO:0000259" key="4">
    <source>
        <dbReference type="SMART" id="SM00849"/>
    </source>
</evidence>
<dbReference type="InterPro" id="IPR011108">
    <property type="entry name" value="RMMBL"/>
</dbReference>
<dbReference type="InterPro" id="IPR050698">
    <property type="entry name" value="MBL"/>
</dbReference>
<evidence type="ECO:0000256" key="2">
    <source>
        <dbReference type="SAM" id="Coils"/>
    </source>
</evidence>
<dbReference type="Gene3D" id="3.40.50.10890">
    <property type="match status" value="1"/>
</dbReference>
<dbReference type="PANTHER" id="PTHR11203:SF37">
    <property type="entry name" value="INTEGRATOR COMPLEX SUBUNIT 11"/>
    <property type="match status" value="1"/>
</dbReference>
<organism evidence="6 7">
    <name type="scientific">Kineosporia mesophila</name>
    <dbReference type="NCBI Taxonomy" id="566012"/>
    <lineage>
        <taxon>Bacteria</taxon>
        <taxon>Bacillati</taxon>
        <taxon>Actinomycetota</taxon>
        <taxon>Actinomycetes</taxon>
        <taxon>Kineosporiales</taxon>
        <taxon>Kineosporiaceae</taxon>
        <taxon>Kineosporia</taxon>
    </lineage>
</organism>
<dbReference type="Pfam" id="PF00753">
    <property type="entry name" value="Lactamase_B"/>
    <property type="match status" value="1"/>
</dbReference>
<dbReference type="InterPro" id="IPR001279">
    <property type="entry name" value="Metallo-B-lactamas"/>
</dbReference>
<feature type="region of interest" description="Disordered" evidence="3">
    <location>
        <begin position="92"/>
        <end position="125"/>
    </location>
</feature>
<comment type="caution">
    <text evidence="6">The sequence shown here is derived from an EMBL/GenBank/DDBJ whole genome shotgun (WGS) entry which is preliminary data.</text>
</comment>